<reference evidence="3" key="2">
    <citation type="journal article" date="2021" name="Microbiome">
        <title>Successional dynamics and alternative stable states in a saline activated sludge microbial community over 9 years.</title>
        <authorList>
            <person name="Wang Y."/>
            <person name="Ye J."/>
            <person name="Ju F."/>
            <person name="Liu L."/>
            <person name="Boyd J.A."/>
            <person name="Deng Y."/>
            <person name="Parks D.H."/>
            <person name="Jiang X."/>
            <person name="Yin X."/>
            <person name="Woodcroft B.J."/>
            <person name="Tyson G.W."/>
            <person name="Hugenholtz P."/>
            <person name="Polz M.F."/>
            <person name="Zhang T."/>
        </authorList>
    </citation>
    <scope>NUCLEOTIDE SEQUENCE</scope>
    <source>
        <strain evidence="3">HKST-UBA01</strain>
    </source>
</reference>
<accession>A0A956RPU3</accession>
<proteinExistence type="predicted"/>
<feature type="domain" description="HNH nuclease" evidence="2">
    <location>
        <begin position="1"/>
        <end position="46"/>
    </location>
</feature>
<name>A0A956RPU3_UNCEI</name>
<dbReference type="InterPro" id="IPR002711">
    <property type="entry name" value="HNH"/>
</dbReference>
<evidence type="ECO:0000313" key="4">
    <source>
        <dbReference type="Proteomes" id="UP000697710"/>
    </source>
</evidence>
<keyword evidence="3" id="KW-0255">Endonuclease</keyword>
<dbReference type="Proteomes" id="UP000697710">
    <property type="component" value="Unassembled WGS sequence"/>
</dbReference>
<dbReference type="GO" id="GO:0004519">
    <property type="term" value="F:endonuclease activity"/>
    <property type="evidence" value="ECO:0007669"/>
    <property type="project" value="UniProtKB-KW"/>
</dbReference>
<keyword evidence="3" id="KW-0540">Nuclease</keyword>
<dbReference type="EMBL" id="JAGQHR010000421">
    <property type="protein sequence ID" value="MCA9728578.1"/>
    <property type="molecule type" value="Genomic_DNA"/>
</dbReference>
<comment type="caution">
    <text evidence="3">The sequence shown here is derived from an EMBL/GenBank/DDBJ whole genome shotgun (WGS) entry which is preliminary data.</text>
</comment>
<dbReference type="InterPro" id="IPR003615">
    <property type="entry name" value="HNH_nuc"/>
</dbReference>
<dbReference type="CDD" id="cd00085">
    <property type="entry name" value="HNHc"/>
    <property type="match status" value="1"/>
</dbReference>
<evidence type="ECO:0000313" key="3">
    <source>
        <dbReference type="EMBL" id="MCA9728578.1"/>
    </source>
</evidence>
<protein>
    <submittedName>
        <fullName evidence="3">HNH endonuclease</fullName>
    </submittedName>
</protein>
<sequence length="98" mass="10884">FQCTYVGPEGRCPERRGLEIDHRDPVARGGSNEPENLRVLCRAHNRLMAERAFGIGFMQTRIAGTSTAGEELRPELAERAEDRRLDSSEQAAKTGGRT</sequence>
<dbReference type="GO" id="GO:0008270">
    <property type="term" value="F:zinc ion binding"/>
    <property type="evidence" value="ECO:0007669"/>
    <property type="project" value="InterPro"/>
</dbReference>
<evidence type="ECO:0000259" key="2">
    <source>
        <dbReference type="SMART" id="SM00507"/>
    </source>
</evidence>
<gene>
    <name evidence="3" type="ORF">KC729_12895</name>
</gene>
<dbReference type="SMART" id="SM00507">
    <property type="entry name" value="HNHc"/>
    <property type="match status" value="1"/>
</dbReference>
<dbReference type="Gene3D" id="1.10.30.50">
    <property type="match status" value="1"/>
</dbReference>
<dbReference type="Pfam" id="PF01844">
    <property type="entry name" value="HNH"/>
    <property type="match status" value="1"/>
</dbReference>
<dbReference type="AlphaFoldDB" id="A0A956RPU3"/>
<feature type="compositionally biased region" description="Basic and acidic residues" evidence="1">
    <location>
        <begin position="76"/>
        <end position="87"/>
    </location>
</feature>
<dbReference type="GO" id="GO:0003676">
    <property type="term" value="F:nucleic acid binding"/>
    <property type="evidence" value="ECO:0007669"/>
    <property type="project" value="InterPro"/>
</dbReference>
<organism evidence="3 4">
    <name type="scientific">Eiseniibacteriota bacterium</name>
    <dbReference type="NCBI Taxonomy" id="2212470"/>
    <lineage>
        <taxon>Bacteria</taxon>
        <taxon>Candidatus Eiseniibacteriota</taxon>
    </lineage>
</organism>
<reference evidence="3" key="1">
    <citation type="submission" date="2020-04" db="EMBL/GenBank/DDBJ databases">
        <authorList>
            <person name="Zhang T."/>
        </authorList>
    </citation>
    <scope>NUCLEOTIDE SEQUENCE</scope>
    <source>
        <strain evidence="3">HKST-UBA01</strain>
    </source>
</reference>
<feature type="region of interest" description="Disordered" evidence="1">
    <location>
        <begin position="76"/>
        <end position="98"/>
    </location>
</feature>
<keyword evidence="3" id="KW-0378">Hydrolase</keyword>
<feature type="non-terminal residue" evidence="3">
    <location>
        <position position="1"/>
    </location>
</feature>
<evidence type="ECO:0000256" key="1">
    <source>
        <dbReference type="SAM" id="MobiDB-lite"/>
    </source>
</evidence>